<evidence type="ECO:0000256" key="1">
    <source>
        <dbReference type="ARBA" id="ARBA00023002"/>
    </source>
</evidence>
<name>E6N2W9_CALS0</name>
<dbReference type="KEGG" id="csu:CSUB_C0344"/>
<reference evidence="3 6" key="2">
    <citation type="journal article" date="2011" name="Nucleic Acids Res.">
        <title>Insights into the evolution of Archaea and eukaryotic protein modifier systems revealed by the genome of a novel archaeal group.</title>
        <authorList>
            <person name="Nunoura T."/>
            <person name="Takaki Y."/>
            <person name="Kakuta J."/>
            <person name="Nishi S."/>
            <person name="Sugahara J."/>
            <person name="Kazama H."/>
            <person name="Chee G."/>
            <person name="Hattori M."/>
            <person name="Kanai A."/>
            <person name="Atomi H."/>
            <person name="Takai K."/>
            <person name="Takami H."/>
        </authorList>
    </citation>
    <scope>NUCLEOTIDE SEQUENCE [LARGE SCALE GENOMIC DNA]</scope>
</reference>
<dbReference type="InterPro" id="IPR019945">
    <property type="entry name" value="F420_G6P_DH-rel"/>
</dbReference>
<dbReference type="EMBL" id="AP011650">
    <property type="protein sequence ID" value="BAJ46675.1"/>
    <property type="molecule type" value="Genomic_DNA"/>
</dbReference>
<dbReference type="STRING" id="311458.CSUB_C0344"/>
<feature type="domain" description="Luciferase-like" evidence="2">
    <location>
        <begin position="29"/>
        <end position="264"/>
    </location>
</feature>
<dbReference type="Gene3D" id="3.20.20.30">
    <property type="entry name" value="Luciferase-like domain"/>
    <property type="match status" value="1"/>
</dbReference>
<protein>
    <submittedName>
        <fullName evidence="3">F420-dependent glucose-6-phosphate dehydrogenase</fullName>
    </submittedName>
</protein>
<evidence type="ECO:0000313" key="4">
    <source>
        <dbReference type="EMBL" id="BAJ47352.1"/>
    </source>
</evidence>
<keyword evidence="1" id="KW-0560">Oxidoreductase</keyword>
<reference evidence="3" key="3">
    <citation type="journal article" date="2012" name="PLoS ONE">
        <title>A Deeply Branching Thermophilic Bacterium with an Ancient Acetyl-CoA Pathway Dominates a Subsurface Ecosystem.</title>
        <authorList>
            <person name="Takami H."/>
            <person name="Noguchi H."/>
            <person name="Takaki Y."/>
            <person name="Uchiyama I."/>
            <person name="Toyoda A."/>
            <person name="Nishi S."/>
            <person name="Chee G.-J."/>
            <person name="Arai W."/>
            <person name="Nunoura T."/>
            <person name="Itoh T."/>
            <person name="Hattori M."/>
            <person name="Takai K."/>
        </authorList>
    </citation>
    <scope>NUCLEOTIDE SEQUENCE</scope>
</reference>
<evidence type="ECO:0000259" key="2">
    <source>
        <dbReference type="Pfam" id="PF00296"/>
    </source>
</evidence>
<accession>E6N2W9</accession>
<dbReference type="BioCyc" id="CCAL311458:G131R-349-MONOMER"/>
<dbReference type="EMBL" id="AP011835">
    <property type="protein sequence ID" value="BAJ47352.1"/>
    <property type="molecule type" value="Genomic_DNA"/>
</dbReference>
<dbReference type="PANTHER" id="PTHR43244:SF1">
    <property type="entry name" value="5,10-METHYLENETETRAHYDROMETHANOPTERIN REDUCTASE"/>
    <property type="match status" value="1"/>
</dbReference>
<dbReference type="AlphaFoldDB" id="E6N2W9"/>
<sequence>MGHTFIMRLRVGMLALNGVLRLGYWAGLEQYDPARIVAHSIHAEAVGFDIIALSDHFHPWSDTGGQAGFPWIVLAAVAEHTKKVELGTAVTTPFFRYHPAIVAQAFATLDYLYPGRIFITVGTGHAMNETPLGFKWPGYREKVERLREAIEIIQLLWKGDFVDYEGKYYQLRSAKLYTKPLTKIPIYVATSNATVAEIAGELCDGILTNPRGMDKYMEIIAALEKGARKAGKDPSKLSKCLEFKVSYDHDYDRAYKAALFWAPTAIPREKREKISDPRVLEAMVGDDERRKIKETWLITTDVDDIFKALSHLLKLGFDRVYIHSASPNEEKFLNLLGRDILPWMREFYEQLGRPIRPVLE</sequence>
<dbReference type="NCBIfam" id="TIGR03557">
    <property type="entry name" value="F420_G6P_family"/>
    <property type="match status" value="1"/>
</dbReference>
<dbReference type="InterPro" id="IPR050564">
    <property type="entry name" value="F420-G6PD/mer"/>
</dbReference>
<dbReference type="Pfam" id="PF00296">
    <property type="entry name" value="Bac_luciferase"/>
    <property type="match status" value="1"/>
</dbReference>
<dbReference type="InterPro" id="IPR036661">
    <property type="entry name" value="Luciferase-like_sf"/>
</dbReference>
<dbReference type="PANTHER" id="PTHR43244">
    <property type="match status" value="1"/>
</dbReference>
<organism evidence="3 6">
    <name type="scientific">Caldiarchaeum subterraneum</name>
    <dbReference type="NCBI Taxonomy" id="311458"/>
    <lineage>
        <taxon>Archaea</taxon>
        <taxon>Nitrososphaerota</taxon>
        <taxon>Candidatus Caldarchaeales</taxon>
        <taxon>Candidatus Caldarchaeaceae</taxon>
        <taxon>Candidatus Caldarchaeum</taxon>
    </lineage>
</organism>
<dbReference type="Proteomes" id="UP000008120">
    <property type="component" value="Chromosome"/>
</dbReference>
<gene>
    <name evidence="5" type="ORF">CSUB_C0344</name>
    <name evidence="3" type="ORF">HGMM_F04H08C39</name>
    <name evidence="4" type="ORF">HGMM_F55E04C08</name>
</gene>
<dbReference type="GO" id="GO:0016705">
    <property type="term" value="F:oxidoreductase activity, acting on paired donors, with incorporation or reduction of molecular oxygen"/>
    <property type="evidence" value="ECO:0007669"/>
    <property type="project" value="InterPro"/>
</dbReference>
<evidence type="ECO:0000313" key="6">
    <source>
        <dbReference type="Proteomes" id="UP000008120"/>
    </source>
</evidence>
<dbReference type="SUPFAM" id="SSF51679">
    <property type="entry name" value="Bacterial luciferase-like"/>
    <property type="match status" value="1"/>
</dbReference>
<evidence type="ECO:0000313" key="5">
    <source>
        <dbReference type="EMBL" id="BAJ50205.1"/>
    </source>
</evidence>
<proteinExistence type="predicted"/>
<reference evidence="3 6" key="1">
    <citation type="journal article" date="2005" name="Environ. Microbiol.">
        <title>Genetic and functional properties of uncultivated thermophilic crenarchaeotes from a subsurface gold mine as revealed by analysis of genome fragments.</title>
        <authorList>
            <person name="Nunoura T."/>
            <person name="Hirayama H."/>
            <person name="Takami H."/>
            <person name="Oida H."/>
            <person name="Nishi S."/>
            <person name="Shimamura S."/>
            <person name="Suzuki Y."/>
            <person name="Inagaki F."/>
            <person name="Takai K."/>
            <person name="Nealson K.H."/>
            <person name="Horikoshi K."/>
        </authorList>
    </citation>
    <scope>NUCLEOTIDE SEQUENCE [LARGE SCALE GENOMIC DNA]</scope>
</reference>
<dbReference type="InterPro" id="IPR011251">
    <property type="entry name" value="Luciferase-like_dom"/>
</dbReference>
<evidence type="ECO:0000313" key="3">
    <source>
        <dbReference type="EMBL" id="BAJ46675.1"/>
    </source>
</evidence>
<dbReference type="EMBL" id="BA000048">
    <property type="protein sequence ID" value="BAJ50205.1"/>
    <property type="molecule type" value="Genomic_DNA"/>
</dbReference>